<evidence type="ECO:0000313" key="3">
    <source>
        <dbReference type="Proteomes" id="UP001066276"/>
    </source>
</evidence>
<evidence type="ECO:0000313" key="2">
    <source>
        <dbReference type="EMBL" id="KAJ1116907.1"/>
    </source>
</evidence>
<reference evidence="2" key="1">
    <citation type="journal article" date="2022" name="bioRxiv">
        <title>Sequencing and chromosome-scale assembly of the giantPleurodeles waltlgenome.</title>
        <authorList>
            <person name="Brown T."/>
            <person name="Elewa A."/>
            <person name="Iarovenko S."/>
            <person name="Subramanian E."/>
            <person name="Araus A.J."/>
            <person name="Petzold A."/>
            <person name="Susuki M."/>
            <person name="Suzuki K.-i.T."/>
            <person name="Hayashi T."/>
            <person name="Toyoda A."/>
            <person name="Oliveira C."/>
            <person name="Osipova E."/>
            <person name="Leigh N.D."/>
            <person name="Simon A."/>
            <person name="Yun M.H."/>
        </authorList>
    </citation>
    <scope>NUCLEOTIDE SEQUENCE</scope>
    <source>
        <strain evidence="2">20211129_DDA</strain>
        <tissue evidence="2">Liver</tissue>
    </source>
</reference>
<sequence length="140" mass="15053">MVVPHLNLIEANTLGEKITLPEVLGADPAPCEDLRCSPNAEARLGVTQSGQGDLDVPRIALTPDSGRDRDDRCLSGLRGGEALLERDVERRIVCKGLSAQIPPRVASASGENVRAIIDAMVELAREGARSYLPPPYLLFQ</sequence>
<protein>
    <submittedName>
        <fullName evidence="2">Uncharacterized protein</fullName>
    </submittedName>
</protein>
<feature type="region of interest" description="Disordered" evidence="1">
    <location>
        <begin position="46"/>
        <end position="72"/>
    </location>
</feature>
<dbReference type="EMBL" id="JANPWB010000012">
    <property type="protein sequence ID" value="KAJ1116907.1"/>
    <property type="molecule type" value="Genomic_DNA"/>
</dbReference>
<proteinExistence type="predicted"/>
<evidence type="ECO:0000256" key="1">
    <source>
        <dbReference type="SAM" id="MobiDB-lite"/>
    </source>
</evidence>
<comment type="caution">
    <text evidence="2">The sequence shown here is derived from an EMBL/GenBank/DDBJ whole genome shotgun (WGS) entry which is preliminary data.</text>
</comment>
<dbReference type="Proteomes" id="UP001066276">
    <property type="component" value="Chromosome 8"/>
</dbReference>
<organism evidence="2 3">
    <name type="scientific">Pleurodeles waltl</name>
    <name type="common">Iberian ribbed newt</name>
    <dbReference type="NCBI Taxonomy" id="8319"/>
    <lineage>
        <taxon>Eukaryota</taxon>
        <taxon>Metazoa</taxon>
        <taxon>Chordata</taxon>
        <taxon>Craniata</taxon>
        <taxon>Vertebrata</taxon>
        <taxon>Euteleostomi</taxon>
        <taxon>Amphibia</taxon>
        <taxon>Batrachia</taxon>
        <taxon>Caudata</taxon>
        <taxon>Salamandroidea</taxon>
        <taxon>Salamandridae</taxon>
        <taxon>Pleurodelinae</taxon>
        <taxon>Pleurodeles</taxon>
    </lineage>
</organism>
<dbReference type="AlphaFoldDB" id="A0AAV7NLJ8"/>
<name>A0AAV7NLJ8_PLEWA</name>
<keyword evidence="3" id="KW-1185">Reference proteome</keyword>
<gene>
    <name evidence="2" type="ORF">NDU88_005112</name>
</gene>
<accession>A0AAV7NLJ8</accession>